<accession>A0A2X4WT85</accession>
<sequence length="265" mass="30283">MRTALTYLAVIVCGIFLVSGYVYWKDKTNNSVETTEKQAPVVSDTEKNNKEEKKEPADPALLSLTENWPKQAQETFAKALEDGRAYKLAIVGSAALGQEDNGWSELLKEKLVHTYGEDNLEVTIFEYPVRSDQFIAEGYDEEVAKFKPDLVLFEPFALNDNGNIETEDNHDNIMSFISTVEKENEDAVIILQPPHPVVSTIYPGQIEELKEFAEEQDLVYLDHWSVWPDTDDDELYDFVLDPASAPNEKGHQLWFEYLKEYFIAE</sequence>
<evidence type="ECO:0000256" key="1">
    <source>
        <dbReference type="SAM" id="MobiDB-lite"/>
    </source>
</evidence>
<reference evidence="2 3" key="1">
    <citation type="submission" date="2018-06" db="EMBL/GenBank/DDBJ databases">
        <authorList>
            <consortium name="Pathogen Informatics"/>
            <person name="Doyle S."/>
        </authorList>
    </citation>
    <scope>NUCLEOTIDE SEQUENCE [LARGE SCALE GENOMIC DNA]</scope>
    <source>
        <strain evidence="2 3">NCTC4824</strain>
    </source>
</reference>
<feature type="region of interest" description="Disordered" evidence="1">
    <location>
        <begin position="33"/>
        <end position="58"/>
    </location>
</feature>
<organism evidence="2 3">
    <name type="scientific">Lederbergia lenta</name>
    <name type="common">Bacillus lentus</name>
    <dbReference type="NCBI Taxonomy" id="1467"/>
    <lineage>
        <taxon>Bacteria</taxon>
        <taxon>Bacillati</taxon>
        <taxon>Bacillota</taxon>
        <taxon>Bacilli</taxon>
        <taxon>Bacillales</taxon>
        <taxon>Bacillaceae</taxon>
        <taxon>Lederbergia</taxon>
    </lineage>
</organism>
<protein>
    <submittedName>
        <fullName evidence="2">EPSX protein</fullName>
    </submittedName>
</protein>
<keyword evidence="3" id="KW-1185">Reference proteome</keyword>
<gene>
    <name evidence="2" type="ORF">NCTC4824_03813</name>
</gene>
<dbReference type="Gene3D" id="3.40.50.1110">
    <property type="entry name" value="SGNH hydrolase"/>
    <property type="match status" value="1"/>
</dbReference>
<proteinExistence type="predicted"/>
<evidence type="ECO:0000313" key="2">
    <source>
        <dbReference type="EMBL" id="SQI62848.1"/>
    </source>
</evidence>
<evidence type="ECO:0000313" key="3">
    <source>
        <dbReference type="Proteomes" id="UP000249134"/>
    </source>
</evidence>
<name>A0A2X4WT85_LEDLE</name>
<dbReference type="InterPro" id="IPR036514">
    <property type="entry name" value="SGNH_hydro_sf"/>
</dbReference>
<dbReference type="KEGG" id="blen:NCTC4824_03813"/>
<dbReference type="Proteomes" id="UP000249134">
    <property type="component" value="Chromosome 1"/>
</dbReference>
<dbReference type="SUPFAM" id="SSF52266">
    <property type="entry name" value="SGNH hydrolase"/>
    <property type="match status" value="1"/>
</dbReference>
<dbReference type="EMBL" id="LS483476">
    <property type="protein sequence ID" value="SQI62848.1"/>
    <property type="molecule type" value="Genomic_DNA"/>
</dbReference>
<dbReference type="RefSeq" id="WP_066144255.1">
    <property type="nucleotide sequence ID" value="NZ_CBCSGM010000004.1"/>
</dbReference>
<feature type="compositionally biased region" description="Basic and acidic residues" evidence="1">
    <location>
        <begin position="44"/>
        <end position="57"/>
    </location>
</feature>
<dbReference type="STRING" id="1348624.GCA_001591545_03121"/>
<dbReference type="AlphaFoldDB" id="A0A2X4WT85"/>